<dbReference type="NCBIfam" id="TIGR03647">
    <property type="entry name" value="Na_symport_sm"/>
    <property type="match status" value="1"/>
</dbReference>
<dbReference type="InterPro" id="IPR019886">
    <property type="entry name" value="Na_symporter_ssu"/>
</dbReference>
<dbReference type="Proteomes" id="UP000253831">
    <property type="component" value="Unassembled WGS sequence"/>
</dbReference>
<evidence type="ECO:0000256" key="1">
    <source>
        <dbReference type="SAM" id="Phobius"/>
    </source>
</evidence>
<evidence type="ECO:0000259" key="2">
    <source>
        <dbReference type="Pfam" id="PF13937"/>
    </source>
</evidence>
<dbReference type="RefSeq" id="WP_332355562.1">
    <property type="nucleotide sequence ID" value="NZ_JAZKTZ010000008.1"/>
</dbReference>
<protein>
    <submittedName>
        <fullName evidence="3">DUF4212 domain-containing protein</fullName>
    </submittedName>
</protein>
<gene>
    <name evidence="3" type="ORF">DVS81_00335</name>
</gene>
<comment type="caution">
    <text evidence="3">The sequence shown here is derived from an EMBL/GenBank/DDBJ whole genome shotgun (WGS) entry which is preliminary data.</text>
</comment>
<reference evidence="3 4" key="1">
    <citation type="submission" date="2018-05" db="EMBL/GenBank/DDBJ databases">
        <title>Integrated omic analyses show evidence that a Ca. Accumulibacter phosphatis strain performs denitrification under micro-aerobic conditions.</title>
        <authorList>
            <person name="Camejo P.Y."/>
            <person name="Katherine M.D."/>
            <person name="Daniel N.R."/>
        </authorList>
    </citation>
    <scope>NUCLEOTIDE SEQUENCE [LARGE SCALE GENOMIC DNA]</scope>
    <source>
        <strain evidence="3">UW-LDO-IC</strain>
    </source>
</reference>
<sequence>MRREHQHRNYWRRNLKMTALLLAMWFAVTFVVSFFARELAEITVMGFPLGFYMGAQGAPLVYLAIIWWYARYMNRLDRQYGVREGEGDDG</sequence>
<feature type="transmembrane region" description="Helical" evidence="1">
    <location>
        <begin position="49"/>
        <end position="70"/>
    </location>
</feature>
<organism evidence="3 4">
    <name type="scientific">Candidatus Accumulibacter meliphilus</name>
    <dbReference type="NCBI Taxonomy" id="2211374"/>
    <lineage>
        <taxon>Bacteria</taxon>
        <taxon>Pseudomonadati</taxon>
        <taxon>Pseudomonadota</taxon>
        <taxon>Betaproteobacteria</taxon>
        <taxon>Candidatus Accumulibacter</taxon>
    </lineage>
</organism>
<dbReference type="EMBL" id="QPGA01000001">
    <property type="protein sequence ID" value="RDE52257.1"/>
    <property type="molecule type" value="Genomic_DNA"/>
</dbReference>
<dbReference type="AlphaFoldDB" id="A0A369XVQ3"/>
<keyword evidence="1" id="KW-0472">Membrane</keyword>
<keyword evidence="1" id="KW-0812">Transmembrane</keyword>
<feature type="transmembrane region" description="Helical" evidence="1">
    <location>
        <begin position="20"/>
        <end position="37"/>
    </location>
</feature>
<accession>A0A369XVQ3</accession>
<evidence type="ECO:0000313" key="3">
    <source>
        <dbReference type="EMBL" id="RDE52257.1"/>
    </source>
</evidence>
<dbReference type="Pfam" id="PF13937">
    <property type="entry name" value="DUF4212"/>
    <property type="match status" value="1"/>
</dbReference>
<proteinExistence type="predicted"/>
<keyword evidence="1" id="KW-1133">Transmembrane helix</keyword>
<evidence type="ECO:0000313" key="4">
    <source>
        <dbReference type="Proteomes" id="UP000253831"/>
    </source>
</evidence>
<name>A0A369XVQ3_9PROT</name>
<feature type="domain" description="Sodium symporter small subunit" evidence="2">
    <location>
        <begin position="8"/>
        <end position="82"/>
    </location>
</feature>